<protein>
    <submittedName>
        <fullName evidence="1">Uncharacterized protein</fullName>
    </submittedName>
</protein>
<dbReference type="Proteomes" id="UP000308836">
    <property type="component" value="Unassembled WGS sequence"/>
</dbReference>
<name>A0AC61RA28_9FIRM</name>
<accession>A0AC61RA28</accession>
<evidence type="ECO:0000313" key="2">
    <source>
        <dbReference type="Proteomes" id="UP000308836"/>
    </source>
</evidence>
<comment type="caution">
    <text evidence="1">The sequence shown here is derived from an EMBL/GenBank/DDBJ whole genome shotgun (WGS) entry which is preliminary data.</text>
</comment>
<keyword evidence="2" id="KW-1185">Reference proteome</keyword>
<dbReference type="EMBL" id="SRYG01000003">
    <property type="protein sequence ID" value="TGY66921.1"/>
    <property type="molecule type" value="Genomic_DNA"/>
</dbReference>
<gene>
    <name evidence="1" type="ORF">E5336_02235</name>
</gene>
<organism evidence="1 2">
    <name type="scientific">Dubosiella muris</name>
    <dbReference type="NCBI Taxonomy" id="3038133"/>
    <lineage>
        <taxon>Bacteria</taxon>
        <taxon>Bacillati</taxon>
        <taxon>Bacillota</taxon>
        <taxon>Erysipelotrichia</taxon>
        <taxon>Erysipelotrichales</taxon>
        <taxon>Erysipelotrichaceae</taxon>
        <taxon>Dubosiella</taxon>
    </lineage>
</organism>
<sequence>MFSSIYLVGKECLHARELQYGFRLVAIKPKTPIQKTASTSFLWMAALWFVLFALWISGLVLPFVFFDDALHRIGIPITMTLSYAALVLCVKYTIGRPWKAYLRANDPLLPAKNRKPRT</sequence>
<reference evidence="1" key="1">
    <citation type="submission" date="2019-04" db="EMBL/GenBank/DDBJ databases">
        <title>Microbes associate with the intestines of laboratory mice.</title>
        <authorList>
            <person name="Navarre W."/>
            <person name="Wong E."/>
            <person name="Huang K."/>
            <person name="Tropini C."/>
            <person name="Ng K."/>
            <person name="Yu B."/>
        </authorList>
    </citation>
    <scope>NUCLEOTIDE SEQUENCE</scope>
    <source>
        <strain evidence="1">NM09_H32</strain>
    </source>
</reference>
<evidence type="ECO:0000313" key="1">
    <source>
        <dbReference type="EMBL" id="TGY66921.1"/>
    </source>
</evidence>
<proteinExistence type="predicted"/>